<evidence type="ECO:0000256" key="4">
    <source>
        <dbReference type="ARBA" id="ARBA00020735"/>
    </source>
</evidence>
<comment type="function">
    <text evidence="1 8">This protein is a Fe-Mo-cofactor biosynthetic component.</text>
</comment>
<dbReference type="EC" id="2.3.3.14" evidence="3 8"/>
<dbReference type="GO" id="GO:0004410">
    <property type="term" value="F:homocitrate synthase activity"/>
    <property type="evidence" value="ECO:0007669"/>
    <property type="project" value="UniProtKB-UniRule"/>
</dbReference>
<evidence type="ECO:0000256" key="8">
    <source>
        <dbReference type="RuleBase" id="RU367143"/>
    </source>
</evidence>
<keyword evidence="12" id="KW-1185">Reference proteome</keyword>
<reference evidence="10" key="2">
    <citation type="submission" date="2014-07" db="EMBL/GenBank/DDBJ databases">
        <title>Initial genome analysis of the psychrotolerant acidophile Acidithiobacillus ferrivorans CF27: insights into iron and sulfur oxidation pathways and into biofilm formation.</title>
        <authorList>
            <person name="Talla E."/>
            <person name="Hedrich S."/>
            <person name="Mangenot S."/>
            <person name="Ji B."/>
            <person name="Johnson D.B."/>
            <person name="Barbe V."/>
            <person name="Bonnefoy V."/>
        </authorList>
    </citation>
    <scope>NUCLEOTIDE SEQUENCE [LARGE SCALE GENOMIC DNA]</scope>
    <source>
        <strain evidence="10">CF27</strain>
    </source>
</reference>
<evidence type="ECO:0000256" key="6">
    <source>
        <dbReference type="ARBA" id="ARBA00048019"/>
    </source>
</evidence>
<accession>A0A060UPQ1</accession>
<proteinExistence type="inferred from homology"/>
<keyword evidence="10" id="KW-0012">Acyltransferase</keyword>
<dbReference type="InterPro" id="IPR013477">
    <property type="entry name" value="NifV/FrbC"/>
</dbReference>
<name>A0A060UPQ1_9PROT</name>
<keyword evidence="5 7" id="KW-0808">Transferase</keyword>
<dbReference type="PROSITE" id="PS00815">
    <property type="entry name" value="AIPM_HOMOCIT_SYNTH_1"/>
    <property type="match status" value="1"/>
</dbReference>
<evidence type="ECO:0000256" key="7">
    <source>
        <dbReference type="RuleBase" id="RU003523"/>
    </source>
</evidence>
<evidence type="ECO:0000256" key="3">
    <source>
        <dbReference type="ARBA" id="ARBA00012974"/>
    </source>
</evidence>
<dbReference type="Proteomes" id="UP000193925">
    <property type="component" value="Chromosome AFERRI"/>
</dbReference>
<dbReference type="InterPro" id="IPR002034">
    <property type="entry name" value="AIPM/Hcit_synth_CS"/>
</dbReference>
<evidence type="ECO:0000256" key="5">
    <source>
        <dbReference type="ARBA" id="ARBA00022679"/>
    </source>
</evidence>
<protein>
    <recommendedName>
        <fullName evidence="4 8">Homocitrate synthase</fullName>
        <ecNumber evidence="3 8">2.3.3.14</ecNumber>
    </recommendedName>
</protein>
<dbReference type="Pfam" id="PF00682">
    <property type="entry name" value="HMGL-like"/>
    <property type="match status" value="1"/>
</dbReference>
<organism evidence="10">
    <name type="scientific">Acidithiobacillus ferrivorans</name>
    <dbReference type="NCBI Taxonomy" id="160808"/>
    <lineage>
        <taxon>Bacteria</taxon>
        <taxon>Pseudomonadati</taxon>
        <taxon>Pseudomonadota</taxon>
        <taxon>Acidithiobacillia</taxon>
        <taxon>Acidithiobacillales</taxon>
        <taxon>Acidithiobacillaceae</taxon>
        <taxon>Acidithiobacillus</taxon>
    </lineage>
</organism>
<reference evidence="10" key="1">
    <citation type="submission" date="2014-03" db="EMBL/GenBank/DDBJ databases">
        <authorList>
            <person name="Genoscope - CEA"/>
        </authorList>
    </citation>
    <scope>NUCLEOTIDE SEQUENCE [LARGE SCALE GENOMIC DNA]</scope>
    <source>
        <strain evidence="10">CF27</strain>
    </source>
</reference>
<dbReference type="EMBL" id="CCCS020000035">
    <property type="protein sequence ID" value="CDQ10266.1"/>
    <property type="molecule type" value="Genomic_DNA"/>
</dbReference>
<dbReference type="EMBL" id="LT841305">
    <property type="protein sequence ID" value="SMH64294.1"/>
    <property type="molecule type" value="Genomic_DNA"/>
</dbReference>
<dbReference type="InterPro" id="IPR054691">
    <property type="entry name" value="LeuA/HCS_post-cat"/>
</dbReference>
<dbReference type="SUPFAM" id="SSF51569">
    <property type="entry name" value="Aldolase"/>
    <property type="match status" value="1"/>
</dbReference>
<feature type="domain" description="Pyruvate carboxyltransferase" evidence="9">
    <location>
        <begin position="12"/>
        <end position="263"/>
    </location>
</feature>
<dbReference type="PROSITE" id="PS50991">
    <property type="entry name" value="PYR_CT"/>
    <property type="match status" value="1"/>
</dbReference>
<evidence type="ECO:0000313" key="12">
    <source>
        <dbReference type="Proteomes" id="UP000193925"/>
    </source>
</evidence>
<dbReference type="GO" id="GO:0009399">
    <property type="term" value="P:nitrogen fixation"/>
    <property type="evidence" value="ECO:0007669"/>
    <property type="project" value="UniProtKB-UniRule"/>
</dbReference>
<reference evidence="11 12" key="3">
    <citation type="submission" date="2017-03" db="EMBL/GenBank/DDBJ databases">
        <authorList>
            <person name="Regsiter A."/>
            <person name="William W."/>
        </authorList>
    </citation>
    <scope>NUCLEOTIDE SEQUENCE [LARGE SCALE GENOMIC DNA]</scope>
    <source>
        <strain evidence="11">PRJEB5721</strain>
    </source>
</reference>
<dbReference type="CDD" id="cd07939">
    <property type="entry name" value="DRE_TIM_NifV"/>
    <property type="match status" value="1"/>
</dbReference>
<comment type="catalytic activity">
    <reaction evidence="6 8">
        <text>acetyl-CoA + 2-oxoglutarate + H2O = (2R)-homocitrate + CoA + H(+)</text>
        <dbReference type="Rhea" id="RHEA:12929"/>
        <dbReference type="ChEBI" id="CHEBI:15377"/>
        <dbReference type="ChEBI" id="CHEBI:15378"/>
        <dbReference type="ChEBI" id="CHEBI:16810"/>
        <dbReference type="ChEBI" id="CHEBI:57287"/>
        <dbReference type="ChEBI" id="CHEBI:57288"/>
        <dbReference type="ChEBI" id="CHEBI:58884"/>
        <dbReference type="EC" id="2.3.3.14"/>
    </reaction>
</comment>
<sequence length="386" mass="42568">MHELNPLSRSIAVIHDTTLRDGEQTAGVAFRPEEKLAIAESLANAGIPELEIGIPAMGSEEEETIRSITRMGLTARLVVWCRMHDTDLAAAKRCAVDMVNASVPVSDIQIRSKLGKDRRWVLQQVDRRVKQVLDSGMDVAVGGEDASRTHLDFVLRVMEVAERAGARRFRYADTLGILEPFNTAHIMRRLRAATDMEIEIHAHNDLGLATANSIAALRFGATHVNTTVNGLGERAGNAALEEVVMCLHHLHGFETGIEVRQFKAISQLVAQASARPVPAGKSIVGDAIFHHESGIHVDGLLKNPRNYQSFDPEELGRQHHMVLGKHSGTRSIVRAYAELGSVITELQAQSILKQIRVYVLQHKVPPPVEDLHRFLLESVESLRAHS</sequence>
<dbReference type="Pfam" id="PF22617">
    <property type="entry name" value="HCS_D2"/>
    <property type="match status" value="1"/>
</dbReference>
<dbReference type="PANTHER" id="PTHR42880:SF1">
    <property type="entry name" value="ISOPROPYLMALATE_HOMOCITRATE_CITRAMALATE SYNTHASE FAMILY PROTEIN"/>
    <property type="match status" value="1"/>
</dbReference>
<dbReference type="InterPro" id="IPR000891">
    <property type="entry name" value="PYR_CT"/>
</dbReference>
<dbReference type="AlphaFoldDB" id="A0A060UPQ1"/>
<evidence type="ECO:0000313" key="10">
    <source>
        <dbReference type="EMBL" id="CDQ10266.1"/>
    </source>
</evidence>
<dbReference type="Gene3D" id="3.20.20.70">
    <property type="entry name" value="Aldolase class I"/>
    <property type="match status" value="1"/>
</dbReference>
<gene>
    <name evidence="10" type="primary">nifV</name>
    <name evidence="11" type="ORF">AFERRI_10327</name>
    <name evidence="10" type="ORF">AFERRI_400047</name>
</gene>
<evidence type="ECO:0000256" key="2">
    <source>
        <dbReference type="ARBA" id="ARBA00006154"/>
    </source>
</evidence>
<dbReference type="GO" id="GO:0019752">
    <property type="term" value="P:carboxylic acid metabolic process"/>
    <property type="evidence" value="ECO:0007669"/>
    <property type="project" value="UniProtKB-UniRule"/>
</dbReference>
<keyword evidence="8" id="KW-0535">Nitrogen fixation</keyword>
<dbReference type="PANTHER" id="PTHR42880">
    <property type="entry name" value="HOMOCITRATE SYNTHASE"/>
    <property type="match status" value="1"/>
</dbReference>
<evidence type="ECO:0000259" key="9">
    <source>
        <dbReference type="PROSITE" id="PS50991"/>
    </source>
</evidence>
<comment type="similarity">
    <text evidence="2 7">Belongs to the alpha-IPM synthase/homocitrate synthase family.</text>
</comment>
<dbReference type="Gene3D" id="1.10.238.260">
    <property type="match status" value="1"/>
</dbReference>
<dbReference type="NCBIfam" id="TIGR02660">
    <property type="entry name" value="nifV_homocitr"/>
    <property type="match status" value="1"/>
</dbReference>
<evidence type="ECO:0000313" key="11">
    <source>
        <dbReference type="EMBL" id="SMH64294.1"/>
    </source>
</evidence>
<dbReference type="InterPro" id="IPR013785">
    <property type="entry name" value="Aldolase_TIM"/>
</dbReference>
<dbReference type="PROSITE" id="PS00816">
    <property type="entry name" value="AIPM_HOMOCIT_SYNTH_2"/>
    <property type="match status" value="1"/>
</dbReference>
<evidence type="ECO:0000256" key="1">
    <source>
        <dbReference type="ARBA" id="ARBA00003050"/>
    </source>
</evidence>
<dbReference type="RefSeq" id="WP_035192709.1">
    <property type="nucleotide sequence ID" value="NZ_CCCS020000035.1"/>
</dbReference>